<evidence type="ECO:0000259" key="1">
    <source>
        <dbReference type="Pfam" id="PF00557"/>
    </source>
</evidence>
<feature type="domain" description="Creatinase N-terminal" evidence="2">
    <location>
        <begin position="11"/>
        <end position="135"/>
    </location>
</feature>
<name>K1SVC1_9ZZZZ</name>
<sequence>MGMVFTMIKELQFLLKNSENIDSALIVSPENRRYFTEFPSSDGFLLVTRDDAVFITDSRYIEAAENKVTECKTALQKREISQVYDFFKSNGAEKVGIEASRMTVSELAKFDNALKDISIDFSGELDNMIDALRMVKSESEIEKIKKAQKIAEGAFDDICGFIKPGVTEKEIALRLEYYMLTHGAEGLSFETIAVSGKNTSMPHGVPTDKKIEVGDFV</sequence>
<dbReference type="Pfam" id="PF01321">
    <property type="entry name" value="Creatinase_N"/>
    <property type="match status" value="1"/>
</dbReference>
<dbReference type="Gene3D" id="3.40.350.10">
    <property type="entry name" value="Creatinase/prolidase N-terminal domain"/>
    <property type="match status" value="1"/>
</dbReference>
<dbReference type="Gene3D" id="3.90.230.10">
    <property type="entry name" value="Creatinase/methionine aminopeptidase superfamily"/>
    <property type="match status" value="1"/>
</dbReference>
<dbReference type="EMBL" id="AJWZ01007122">
    <property type="protein sequence ID" value="EKC57795.1"/>
    <property type="molecule type" value="Genomic_DNA"/>
</dbReference>
<gene>
    <name evidence="3" type="ORF">OBE_10338</name>
</gene>
<dbReference type="GO" id="GO:0016980">
    <property type="term" value="F:creatinase activity"/>
    <property type="evidence" value="ECO:0007669"/>
    <property type="project" value="UniProtKB-EC"/>
</dbReference>
<dbReference type="AlphaFoldDB" id="K1SVC1"/>
<organism evidence="3">
    <name type="scientific">human gut metagenome</name>
    <dbReference type="NCBI Taxonomy" id="408170"/>
    <lineage>
        <taxon>unclassified sequences</taxon>
        <taxon>metagenomes</taxon>
        <taxon>organismal metagenomes</taxon>
    </lineage>
</organism>
<feature type="domain" description="Peptidase M24" evidence="1">
    <location>
        <begin position="142"/>
        <end position="217"/>
    </location>
</feature>
<dbReference type="Pfam" id="PF00557">
    <property type="entry name" value="Peptidase_M24"/>
    <property type="match status" value="1"/>
</dbReference>
<dbReference type="PANTHER" id="PTHR46112:SF3">
    <property type="entry name" value="AMINOPEPTIDASE YPDF"/>
    <property type="match status" value="1"/>
</dbReference>
<reference evidence="3" key="1">
    <citation type="journal article" date="2013" name="Environ. Microbiol.">
        <title>Microbiota from the distal guts of lean and obese adolescents exhibit partial functional redundancy besides clear differences in community structure.</title>
        <authorList>
            <person name="Ferrer M."/>
            <person name="Ruiz A."/>
            <person name="Lanza F."/>
            <person name="Haange S.B."/>
            <person name="Oberbach A."/>
            <person name="Till H."/>
            <person name="Bargiela R."/>
            <person name="Campoy C."/>
            <person name="Segura M.T."/>
            <person name="Richter M."/>
            <person name="von Bergen M."/>
            <person name="Seifert J."/>
            <person name="Suarez A."/>
        </authorList>
    </citation>
    <scope>NUCLEOTIDE SEQUENCE</scope>
</reference>
<dbReference type="InterPro" id="IPR036005">
    <property type="entry name" value="Creatinase/aminopeptidase-like"/>
</dbReference>
<accession>K1SVC1</accession>
<comment type="caution">
    <text evidence="3">The sequence shown here is derived from an EMBL/GenBank/DDBJ whole genome shotgun (WGS) entry which is preliminary data.</text>
</comment>
<dbReference type="InterPro" id="IPR050659">
    <property type="entry name" value="Peptidase_M24B"/>
</dbReference>
<proteinExistence type="predicted"/>
<dbReference type="SUPFAM" id="SSF55920">
    <property type="entry name" value="Creatinase/aminopeptidase"/>
    <property type="match status" value="1"/>
</dbReference>
<evidence type="ECO:0000313" key="3">
    <source>
        <dbReference type="EMBL" id="EKC57795.1"/>
    </source>
</evidence>
<evidence type="ECO:0000259" key="2">
    <source>
        <dbReference type="Pfam" id="PF01321"/>
    </source>
</evidence>
<dbReference type="InterPro" id="IPR029149">
    <property type="entry name" value="Creatin/AminoP/Spt16_N"/>
</dbReference>
<keyword evidence="3" id="KW-0378">Hydrolase</keyword>
<protein>
    <submittedName>
        <fullName evidence="3">Peptidase M24</fullName>
        <ecNumber evidence="3">3.5.3.3</ecNumber>
    </submittedName>
</protein>
<feature type="non-terminal residue" evidence="3">
    <location>
        <position position="217"/>
    </location>
</feature>
<dbReference type="SUPFAM" id="SSF53092">
    <property type="entry name" value="Creatinase/prolidase N-terminal domain"/>
    <property type="match status" value="1"/>
</dbReference>
<dbReference type="InterPro" id="IPR000994">
    <property type="entry name" value="Pept_M24"/>
</dbReference>
<dbReference type="InterPro" id="IPR000587">
    <property type="entry name" value="Creatinase_N"/>
</dbReference>
<dbReference type="EC" id="3.5.3.3" evidence="3"/>
<dbReference type="PANTHER" id="PTHR46112">
    <property type="entry name" value="AMINOPEPTIDASE"/>
    <property type="match status" value="1"/>
</dbReference>